<dbReference type="InterPro" id="IPR006045">
    <property type="entry name" value="Cupin_1"/>
</dbReference>
<feature type="binding site" evidence="10">
    <location>
        <position position="141"/>
    </location>
    <ligand>
        <name>oxalate</name>
        <dbReference type="ChEBI" id="CHEBI:30623"/>
    </ligand>
</feature>
<feature type="binding site" evidence="11">
    <location>
        <position position="134"/>
    </location>
    <ligand>
        <name>Mn(2+)</name>
        <dbReference type="ChEBI" id="CHEBI:29035"/>
    </ligand>
</feature>
<dbReference type="Pfam" id="PF00190">
    <property type="entry name" value="Cupin_1"/>
    <property type="match status" value="1"/>
</dbReference>
<reference evidence="15 16" key="1">
    <citation type="journal article" date="2018" name="Sci. Data">
        <title>The draft genome sequence of cork oak.</title>
        <authorList>
            <person name="Ramos A.M."/>
            <person name="Usie A."/>
            <person name="Barbosa P."/>
            <person name="Barros P.M."/>
            <person name="Capote T."/>
            <person name="Chaves I."/>
            <person name="Simoes F."/>
            <person name="Abreu I."/>
            <person name="Carrasquinho I."/>
            <person name="Faro C."/>
            <person name="Guimaraes J.B."/>
            <person name="Mendonca D."/>
            <person name="Nobrega F."/>
            <person name="Rodrigues L."/>
            <person name="Saibo N.J.M."/>
            <person name="Varela M.C."/>
            <person name="Egas C."/>
            <person name="Matos J."/>
            <person name="Miguel C.M."/>
            <person name="Oliveira M.M."/>
            <person name="Ricardo C.P."/>
            <person name="Goncalves S."/>
        </authorList>
    </citation>
    <scope>NUCLEOTIDE SEQUENCE [LARGE SCALE GENOMIC DNA]</scope>
    <source>
        <strain evidence="16">cv. HL8</strain>
    </source>
</reference>
<evidence type="ECO:0000256" key="13">
    <source>
        <dbReference type="RuleBase" id="RU366015"/>
    </source>
</evidence>
<keyword evidence="4 13" id="KW-0052">Apoplast</keyword>
<dbReference type="FunFam" id="2.60.120.10:FF:000005">
    <property type="entry name" value="Germin-like protein subfamily 1 member 8"/>
    <property type="match status" value="1"/>
</dbReference>
<evidence type="ECO:0000256" key="11">
    <source>
        <dbReference type="PIRSR" id="PIRSR601929-2"/>
    </source>
</evidence>
<dbReference type="PROSITE" id="PS00725">
    <property type="entry name" value="GERMIN"/>
    <property type="match status" value="1"/>
</dbReference>
<dbReference type="InterPro" id="IPR019780">
    <property type="entry name" value="Germin_Mn-BS"/>
</dbReference>
<dbReference type="Gene3D" id="2.60.120.10">
    <property type="entry name" value="Jelly Rolls"/>
    <property type="match status" value="1"/>
</dbReference>
<keyword evidence="16" id="KW-1185">Reference proteome</keyword>
<evidence type="ECO:0000313" key="16">
    <source>
        <dbReference type="Proteomes" id="UP000237347"/>
    </source>
</evidence>
<dbReference type="GO" id="GO:0030145">
    <property type="term" value="F:manganese ion binding"/>
    <property type="evidence" value="ECO:0007669"/>
    <property type="project" value="UniProtKB-UniRule"/>
</dbReference>
<keyword evidence="9 10" id="KW-0464">Manganese</keyword>
<comment type="function">
    <text evidence="1">May play a role in plant defense. Probably has no oxalate oxidase activity even if the active site is conserved.</text>
</comment>
<comment type="caution">
    <text evidence="15">The sequence shown here is derived from an EMBL/GenBank/DDBJ whole genome shotgun (WGS) entry which is preliminary data.</text>
</comment>
<feature type="binding site" evidence="10">
    <location>
        <position position="136"/>
    </location>
    <ligand>
        <name>oxalate</name>
        <dbReference type="ChEBI" id="CHEBI:30623"/>
    </ligand>
</feature>
<sequence>MLQFSTQINNTKKEYQAKIASNMMKSVPYLVTLALLALAFPLASAFDPSALQDFCVAVNGSSSGVFVNGKFCKDPNLVKVDDFFLPGLNIPGNTSNQLGSNVTRITVDNLPGLNTLDISVARIDFVPNGVNAPHTHPRASEVLQVLEGTLIAGFVTSNPNRLFTKILHKGDVIVFPFSLIHFEINIGKTNAVTLSYFNSQNPGVNTIANAVFGSDPLINADVLTKAFQLDKKVIEYLQKRIWSSTNN</sequence>
<evidence type="ECO:0000256" key="6">
    <source>
        <dbReference type="ARBA" id="ARBA00022723"/>
    </source>
</evidence>
<evidence type="ECO:0000256" key="8">
    <source>
        <dbReference type="ARBA" id="ARBA00023180"/>
    </source>
</evidence>
<evidence type="ECO:0000256" key="12">
    <source>
        <dbReference type="PIRSR" id="PIRSR601929-3"/>
    </source>
</evidence>
<feature type="binding site" evidence="11">
    <location>
        <position position="181"/>
    </location>
    <ligand>
        <name>Mn(2+)</name>
        <dbReference type="ChEBI" id="CHEBI:29035"/>
    </ligand>
</feature>
<comment type="similarity">
    <text evidence="3 13">Belongs to the germin family.</text>
</comment>
<accession>A0AAW0LQ12</accession>
<evidence type="ECO:0000256" key="9">
    <source>
        <dbReference type="ARBA" id="ARBA00023211"/>
    </source>
</evidence>
<evidence type="ECO:0000256" key="4">
    <source>
        <dbReference type="ARBA" id="ARBA00022523"/>
    </source>
</evidence>
<evidence type="ECO:0000256" key="10">
    <source>
        <dbReference type="PIRSR" id="PIRSR601929-1"/>
    </source>
</evidence>
<dbReference type="SUPFAM" id="SSF51182">
    <property type="entry name" value="RmlC-like cupins"/>
    <property type="match status" value="1"/>
</dbReference>
<keyword evidence="6 10" id="KW-0479">Metal-binding</keyword>
<name>A0AAW0LQ12_QUESU</name>
<feature type="disulfide bond" evidence="12">
    <location>
        <begin position="55"/>
        <end position="72"/>
    </location>
</feature>
<proteinExistence type="inferred from homology"/>
<dbReference type="Proteomes" id="UP000237347">
    <property type="component" value="Unassembled WGS sequence"/>
</dbReference>
<keyword evidence="5 13" id="KW-0964">Secreted</keyword>
<evidence type="ECO:0000256" key="1">
    <source>
        <dbReference type="ARBA" id="ARBA00003629"/>
    </source>
</evidence>
<dbReference type="CDD" id="cd02241">
    <property type="entry name" value="cupin_OxOx"/>
    <property type="match status" value="1"/>
</dbReference>
<feature type="binding site" evidence="11">
    <location>
        <position position="141"/>
    </location>
    <ligand>
        <name>Mn(2+)</name>
        <dbReference type="ChEBI" id="CHEBI:29035"/>
    </ligand>
</feature>
<dbReference type="PANTHER" id="PTHR31238">
    <property type="entry name" value="GERMIN-LIKE PROTEIN SUBFAMILY 3 MEMBER 3"/>
    <property type="match status" value="1"/>
</dbReference>
<feature type="domain" description="Cupin type-1" evidence="14">
    <location>
        <begin position="86"/>
        <end position="235"/>
    </location>
</feature>
<dbReference type="SMART" id="SM00835">
    <property type="entry name" value="Cupin_1"/>
    <property type="match status" value="1"/>
</dbReference>
<organism evidence="15 16">
    <name type="scientific">Quercus suber</name>
    <name type="common">Cork oak</name>
    <dbReference type="NCBI Taxonomy" id="58331"/>
    <lineage>
        <taxon>Eukaryota</taxon>
        <taxon>Viridiplantae</taxon>
        <taxon>Streptophyta</taxon>
        <taxon>Embryophyta</taxon>
        <taxon>Tracheophyta</taxon>
        <taxon>Spermatophyta</taxon>
        <taxon>Magnoliopsida</taxon>
        <taxon>eudicotyledons</taxon>
        <taxon>Gunneridae</taxon>
        <taxon>Pentapetalae</taxon>
        <taxon>rosids</taxon>
        <taxon>fabids</taxon>
        <taxon>Fagales</taxon>
        <taxon>Fagaceae</taxon>
        <taxon>Quercus</taxon>
    </lineage>
</organism>
<evidence type="ECO:0000313" key="15">
    <source>
        <dbReference type="EMBL" id="KAK7853207.1"/>
    </source>
</evidence>
<dbReference type="EMBL" id="PKMF04000067">
    <property type="protein sequence ID" value="KAK7853207.1"/>
    <property type="molecule type" value="Genomic_DNA"/>
</dbReference>
<evidence type="ECO:0000256" key="3">
    <source>
        <dbReference type="ARBA" id="ARBA00007456"/>
    </source>
</evidence>
<dbReference type="GO" id="GO:0048046">
    <property type="term" value="C:apoplast"/>
    <property type="evidence" value="ECO:0007669"/>
    <property type="project" value="UniProtKB-SubCell"/>
</dbReference>
<keyword evidence="7 12" id="KW-1015">Disulfide bond</keyword>
<evidence type="ECO:0000256" key="2">
    <source>
        <dbReference type="ARBA" id="ARBA00004271"/>
    </source>
</evidence>
<keyword evidence="8" id="KW-0325">Glycoprotein</keyword>
<evidence type="ECO:0000256" key="5">
    <source>
        <dbReference type="ARBA" id="ARBA00022525"/>
    </source>
</evidence>
<gene>
    <name evidence="15" type="ORF">CFP56_036397</name>
</gene>
<evidence type="ECO:0000256" key="7">
    <source>
        <dbReference type="ARBA" id="ARBA00023157"/>
    </source>
</evidence>
<comment type="subcellular location">
    <subcellularLocation>
        <location evidence="2 13">Secreted</location>
        <location evidence="2 13">Extracellular space</location>
        <location evidence="2 13">Apoplast</location>
    </subcellularLocation>
</comment>
<dbReference type="InterPro" id="IPR001929">
    <property type="entry name" value="Germin"/>
</dbReference>
<feature type="binding site" evidence="10">
    <location>
        <position position="131"/>
    </location>
    <ligand>
        <name>oxalate</name>
        <dbReference type="ChEBI" id="CHEBI:30623"/>
    </ligand>
</feature>
<dbReference type="InterPro" id="IPR011051">
    <property type="entry name" value="RmlC_Cupin_sf"/>
</dbReference>
<dbReference type="AlphaFoldDB" id="A0AAW0LQ12"/>
<protein>
    <recommendedName>
        <fullName evidence="13">Germin-like protein</fullName>
    </recommendedName>
</protein>
<evidence type="ECO:0000259" key="14">
    <source>
        <dbReference type="SMART" id="SM00835"/>
    </source>
</evidence>
<dbReference type="PRINTS" id="PR00325">
    <property type="entry name" value="GERMIN"/>
</dbReference>
<feature type="binding site" evidence="11">
    <location>
        <position position="136"/>
    </location>
    <ligand>
        <name>Mn(2+)</name>
        <dbReference type="ChEBI" id="CHEBI:29035"/>
    </ligand>
</feature>
<dbReference type="InterPro" id="IPR014710">
    <property type="entry name" value="RmlC-like_jellyroll"/>
</dbReference>